<sequence length="316" mass="37952">MSICKQKYNHIFIIRKFACFMNFLIKILNLISKLPLKILYIFSDIMFFLNYYLVGYRKNVITKNLKNSFPEKSEKEITEIRKKFYRNFSDYLVETIKSFGISETESRVRMQHINQEVFHEAKQEGKNIILLAGHVFNWEWINALAKIIPQDHCHPVYRKVNSDFWENQMKNVRNKFGNEALEAKEVILNIVRSKNDGSSAYMFVADQTPHFAHITYGLEFLNQRTPVFTGYDRLATKMDLAFIYCEMKKVKRGFYQVNYHRIYPDGEKFVEHEVVKKFHKLLENTINKRPDNYLWSHRKWKYQDSIKNFDSDKKQD</sequence>
<dbReference type="Pfam" id="PF03279">
    <property type="entry name" value="Lip_A_acyltrans"/>
    <property type="match status" value="1"/>
</dbReference>
<comment type="subcellular location">
    <subcellularLocation>
        <location evidence="1">Cell inner membrane</location>
    </subcellularLocation>
</comment>
<evidence type="ECO:0000256" key="3">
    <source>
        <dbReference type="ARBA" id="ARBA00022519"/>
    </source>
</evidence>
<organism evidence="8 9">
    <name type="scientific">Chryseobacterium takakiae</name>
    <dbReference type="NCBI Taxonomy" id="1302685"/>
    <lineage>
        <taxon>Bacteria</taxon>
        <taxon>Pseudomonadati</taxon>
        <taxon>Bacteroidota</taxon>
        <taxon>Flavobacteriia</taxon>
        <taxon>Flavobacteriales</taxon>
        <taxon>Weeksellaceae</taxon>
        <taxon>Chryseobacterium group</taxon>
        <taxon>Chryseobacterium</taxon>
    </lineage>
</organism>
<keyword evidence="2" id="KW-1003">Cell membrane</keyword>
<keyword evidence="4 8" id="KW-0808">Transferase</keyword>
<accession>A0A1M5AAN6</accession>
<evidence type="ECO:0000256" key="1">
    <source>
        <dbReference type="ARBA" id="ARBA00004533"/>
    </source>
</evidence>
<protein>
    <submittedName>
        <fullName evidence="8">KDO2-lipid IV(A) lauroyltransferase</fullName>
    </submittedName>
</protein>
<evidence type="ECO:0000313" key="8">
    <source>
        <dbReference type="EMBL" id="SHF27371.1"/>
    </source>
</evidence>
<evidence type="ECO:0000256" key="5">
    <source>
        <dbReference type="ARBA" id="ARBA00023136"/>
    </source>
</evidence>
<gene>
    <name evidence="8" type="ORF">SAMN05444408_11299</name>
</gene>
<dbReference type="AlphaFoldDB" id="A0A1M5AAN6"/>
<dbReference type="GO" id="GO:0009247">
    <property type="term" value="P:glycolipid biosynthetic process"/>
    <property type="evidence" value="ECO:0007669"/>
    <property type="project" value="UniProtKB-ARBA"/>
</dbReference>
<evidence type="ECO:0000313" key="9">
    <source>
        <dbReference type="Proteomes" id="UP000184236"/>
    </source>
</evidence>
<dbReference type="EMBL" id="FQVO01000012">
    <property type="protein sequence ID" value="SHF27371.1"/>
    <property type="molecule type" value="Genomic_DNA"/>
</dbReference>
<keyword evidence="7" id="KW-0812">Transmembrane</keyword>
<reference evidence="9" key="1">
    <citation type="submission" date="2016-11" db="EMBL/GenBank/DDBJ databases">
        <authorList>
            <person name="Varghese N."/>
            <person name="Submissions S."/>
        </authorList>
    </citation>
    <scope>NUCLEOTIDE SEQUENCE [LARGE SCALE GENOMIC DNA]</scope>
    <source>
        <strain evidence="9">DSM 26898</strain>
    </source>
</reference>
<dbReference type="Proteomes" id="UP000184236">
    <property type="component" value="Unassembled WGS sequence"/>
</dbReference>
<keyword evidence="9" id="KW-1185">Reference proteome</keyword>
<name>A0A1M5AAN6_9FLAO</name>
<keyword evidence="6" id="KW-0012">Acyltransferase</keyword>
<keyword evidence="7" id="KW-1133">Transmembrane helix</keyword>
<dbReference type="InterPro" id="IPR004960">
    <property type="entry name" value="LipA_acyltrans"/>
</dbReference>
<dbReference type="PANTHER" id="PTHR30606">
    <property type="entry name" value="LIPID A BIOSYNTHESIS LAUROYL ACYLTRANSFERASE"/>
    <property type="match status" value="1"/>
</dbReference>
<dbReference type="CDD" id="cd07984">
    <property type="entry name" value="LPLAT_LABLAT-like"/>
    <property type="match status" value="1"/>
</dbReference>
<dbReference type="GO" id="GO:0005886">
    <property type="term" value="C:plasma membrane"/>
    <property type="evidence" value="ECO:0007669"/>
    <property type="project" value="UniProtKB-SubCell"/>
</dbReference>
<keyword evidence="5 7" id="KW-0472">Membrane</keyword>
<evidence type="ECO:0000256" key="6">
    <source>
        <dbReference type="ARBA" id="ARBA00023315"/>
    </source>
</evidence>
<feature type="transmembrane region" description="Helical" evidence="7">
    <location>
        <begin position="12"/>
        <end position="32"/>
    </location>
</feature>
<dbReference type="GO" id="GO:0016746">
    <property type="term" value="F:acyltransferase activity"/>
    <property type="evidence" value="ECO:0007669"/>
    <property type="project" value="UniProtKB-KW"/>
</dbReference>
<proteinExistence type="predicted"/>
<evidence type="ECO:0000256" key="2">
    <source>
        <dbReference type="ARBA" id="ARBA00022475"/>
    </source>
</evidence>
<evidence type="ECO:0000256" key="4">
    <source>
        <dbReference type="ARBA" id="ARBA00022679"/>
    </source>
</evidence>
<dbReference type="PANTHER" id="PTHR30606:SF10">
    <property type="entry name" value="PHOSPHATIDYLINOSITOL MANNOSIDE ACYLTRANSFERASE"/>
    <property type="match status" value="1"/>
</dbReference>
<evidence type="ECO:0000256" key="7">
    <source>
        <dbReference type="SAM" id="Phobius"/>
    </source>
</evidence>
<dbReference type="STRING" id="1302685.SAMN05444408_11299"/>
<keyword evidence="3" id="KW-0997">Cell inner membrane</keyword>